<proteinExistence type="predicted"/>
<reference evidence="2" key="1">
    <citation type="submission" date="2024-03" db="EMBL/GenBank/DDBJ databases">
        <title>WGS assembly of Saponaria officinalis var. Norfolk2.</title>
        <authorList>
            <person name="Jenkins J."/>
            <person name="Shu S."/>
            <person name="Grimwood J."/>
            <person name="Barry K."/>
            <person name="Goodstein D."/>
            <person name="Schmutz J."/>
            <person name="Leebens-Mack J."/>
            <person name="Osbourn A."/>
        </authorList>
    </citation>
    <scope>NUCLEOTIDE SEQUENCE [LARGE SCALE GENOMIC DNA]</scope>
    <source>
        <strain evidence="2">JIC</strain>
    </source>
</reference>
<accession>A0AAW1H783</accession>
<keyword evidence="1" id="KW-1133">Transmembrane helix</keyword>
<sequence>MGKLCCSSEDDNGIDISGVLIVMFVAVMLFYLCVPAQPRRATVAVYRCY</sequence>
<name>A0AAW1H783_SAPOF</name>
<evidence type="ECO:0000313" key="3">
    <source>
        <dbReference type="Proteomes" id="UP001443914"/>
    </source>
</evidence>
<comment type="caution">
    <text evidence="2">The sequence shown here is derived from an EMBL/GenBank/DDBJ whole genome shotgun (WGS) entry which is preliminary data.</text>
</comment>
<dbReference type="EMBL" id="JBDFQZ010000012">
    <property type="protein sequence ID" value="KAK9671844.1"/>
    <property type="molecule type" value="Genomic_DNA"/>
</dbReference>
<evidence type="ECO:0000313" key="2">
    <source>
        <dbReference type="EMBL" id="KAK9671844.1"/>
    </source>
</evidence>
<feature type="transmembrane region" description="Helical" evidence="1">
    <location>
        <begin position="16"/>
        <end position="34"/>
    </location>
</feature>
<dbReference type="AlphaFoldDB" id="A0AAW1H783"/>
<evidence type="ECO:0000256" key="1">
    <source>
        <dbReference type="SAM" id="Phobius"/>
    </source>
</evidence>
<keyword evidence="1" id="KW-0812">Transmembrane</keyword>
<keyword evidence="3" id="KW-1185">Reference proteome</keyword>
<dbReference type="Proteomes" id="UP001443914">
    <property type="component" value="Unassembled WGS sequence"/>
</dbReference>
<organism evidence="2 3">
    <name type="scientific">Saponaria officinalis</name>
    <name type="common">Common soapwort</name>
    <name type="synonym">Lychnis saponaria</name>
    <dbReference type="NCBI Taxonomy" id="3572"/>
    <lineage>
        <taxon>Eukaryota</taxon>
        <taxon>Viridiplantae</taxon>
        <taxon>Streptophyta</taxon>
        <taxon>Embryophyta</taxon>
        <taxon>Tracheophyta</taxon>
        <taxon>Spermatophyta</taxon>
        <taxon>Magnoliopsida</taxon>
        <taxon>eudicotyledons</taxon>
        <taxon>Gunneridae</taxon>
        <taxon>Pentapetalae</taxon>
        <taxon>Caryophyllales</taxon>
        <taxon>Caryophyllaceae</taxon>
        <taxon>Caryophylleae</taxon>
        <taxon>Saponaria</taxon>
    </lineage>
</organism>
<gene>
    <name evidence="2" type="ORF">RND81_12G058400</name>
</gene>
<protein>
    <submittedName>
        <fullName evidence="2">Uncharacterized protein</fullName>
    </submittedName>
</protein>
<keyword evidence="1" id="KW-0472">Membrane</keyword>